<evidence type="ECO:0000259" key="3">
    <source>
        <dbReference type="PROSITE" id="PS51186"/>
    </source>
</evidence>
<dbReference type="InterPro" id="IPR000182">
    <property type="entry name" value="GNAT_dom"/>
</dbReference>
<dbReference type="InterPro" id="IPR050832">
    <property type="entry name" value="Bact_Acetyltransf"/>
</dbReference>
<comment type="caution">
    <text evidence="4">The sequence shown here is derived from an EMBL/GenBank/DDBJ whole genome shotgun (WGS) entry which is preliminary data.</text>
</comment>
<accession>A0AAW8J8U8</accession>
<dbReference type="Gene3D" id="3.40.630.30">
    <property type="match status" value="1"/>
</dbReference>
<evidence type="ECO:0000313" key="4">
    <source>
        <dbReference type="EMBL" id="MDQ8936199.1"/>
    </source>
</evidence>
<evidence type="ECO:0000313" key="5">
    <source>
        <dbReference type="Proteomes" id="UP001243844"/>
    </source>
</evidence>
<dbReference type="EC" id="2.3.1.-" evidence="4"/>
<dbReference type="Proteomes" id="UP001243844">
    <property type="component" value="Unassembled WGS sequence"/>
</dbReference>
<dbReference type="EMBL" id="JAVIDL010000019">
    <property type="protein sequence ID" value="MDQ8936199.1"/>
    <property type="molecule type" value="Genomic_DNA"/>
</dbReference>
<evidence type="ECO:0000256" key="1">
    <source>
        <dbReference type="ARBA" id="ARBA00022679"/>
    </source>
</evidence>
<dbReference type="AlphaFoldDB" id="A0AAW8J8U8"/>
<proteinExistence type="predicted"/>
<dbReference type="Pfam" id="PF13673">
    <property type="entry name" value="Acetyltransf_10"/>
    <property type="match status" value="1"/>
</dbReference>
<dbReference type="PANTHER" id="PTHR43877">
    <property type="entry name" value="AMINOALKYLPHOSPHONATE N-ACETYLTRANSFERASE-RELATED-RELATED"/>
    <property type="match status" value="1"/>
</dbReference>
<protein>
    <submittedName>
        <fullName evidence="4">GNAT family N-acetyltransferase</fullName>
        <ecNumber evidence="4">2.3.1.-</ecNumber>
    </submittedName>
</protein>
<reference evidence="4" key="1">
    <citation type="submission" date="2023-08" db="EMBL/GenBank/DDBJ databases">
        <title>Emergence of clinically-relevant ST2 carbapenem-resistant Acinetobacter baumannii strains in hospital sewages in Zhejiang, East of China.</title>
        <authorList>
            <person name="Kaichao C."/>
            <person name="Zhang R."/>
        </authorList>
    </citation>
    <scope>NUCLEOTIDE SEQUENCE</scope>
    <source>
        <strain evidence="4">M-RB-37</strain>
    </source>
</reference>
<evidence type="ECO:0000256" key="2">
    <source>
        <dbReference type="ARBA" id="ARBA00023315"/>
    </source>
</evidence>
<dbReference type="GO" id="GO:0016747">
    <property type="term" value="F:acyltransferase activity, transferring groups other than amino-acyl groups"/>
    <property type="evidence" value="ECO:0007669"/>
    <property type="project" value="InterPro"/>
</dbReference>
<keyword evidence="1 4" id="KW-0808">Transferase</keyword>
<dbReference type="RefSeq" id="WP_308976465.1">
    <property type="nucleotide sequence ID" value="NZ_JAVIDL010000019.1"/>
</dbReference>
<dbReference type="PROSITE" id="PS51186">
    <property type="entry name" value="GNAT"/>
    <property type="match status" value="1"/>
</dbReference>
<name>A0AAW8J8U8_9GAMM</name>
<dbReference type="CDD" id="cd04301">
    <property type="entry name" value="NAT_SF"/>
    <property type="match status" value="1"/>
</dbReference>
<dbReference type="SUPFAM" id="SSF55729">
    <property type="entry name" value="Acyl-CoA N-acyltransferases (Nat)"/>
    <property type="match status" value="1"/>
</dbReference>
<sequence>MSQFTDQIKQGTWAELKADAKAIREQVFIIEQNISPEDEWDEQDPISLHFVLYREGQAIATARLLADNSIGRVAVLKAYRGLGLGLFIMQAIIAEAQREGRSELHLSAQVHAVEFYRALGFEQQGEVYLDCNIPHITMSLAF</sequence>
<organism evidence="4 5">
    <name type="scientific">Acinetobacter rudis</name>
    <dbReference type="NCBI Taxonomy" id="632955"/>
    <lineage>
        <taxon>Bacteria</taxon>
        <taxon>Pseudomonadati</taxon>
        <taxon>Pseudomonadota</taxon>
        <taxon>Gammaproteobacteria</taxon>
        <taxon>Moraxellales</taxon>
        <taxon>Moraxellaceae</taxon>
        <taxon>Acinetobacter</taxon>
    </lineage>
</organism>
<feature type="domain" description="N-acetyltransferase" evidence="3">
    <location>
        <begin position="6"/>
        <end position="142"/>
    </location>
</feature>
<dbReference type="InterPro" id="IPR016181">
    <property type="entry name" value="Acyl_CoA_acyltransferase"/>
</dbReference>
<keyword evidence="2 4" id="KW-0012">Acyltransferase</keyword>
<gene>
    <name evidence="4" type="ORF">RFH47_10720</name>
</gene>